<name>A0A8H4P7N4_9HYPO</name>
<evidence type="ECO:0000256" key="1">
    <source>
        <dbReference type="SAM" id="MobiDB-lite"/>
    </source>
</evidence>
<keyword evidence="3" id="KW-1185">Reference proteome</keyword>
<dbReference type="Proteomes" id="UP000554235">
    <property type="component" value="Unassembled WGS sequence"/>
</dbReference>
<sequence length="204" mass="23209">MPFDIFDPDMAYMDLPDPSETTSDATKPPAKEPKDEKIDGYLPNEHPWCIEFLDSLVQGKPSWLYYLGLVQVCGGEANLPDPIVETLNIWVEVGRTTATRCVRDEKARRHGVLHLMRSMAAELGFGCEAFPPVQANKVLMTMSLRKQSNNECDTPDSRPSRKHRKAAIQACARRARPPYESPRIRRPGVPRKRKAKDQRPQRQL</sequence>
<evidence type="ECO:0000313" key="3">
    <source>
        <dbReference type="Proteomes" id="UP000554235"/>
    </source>
</evidence>
<gene>
    <name evidence="2" type="ORF">FALBO_10922</name>
</gene>
<feature type="region of interest" description="Disordered" evidence="1">
    <location>
        <begin position="1"/>
        <end position="39"/>
    </location>
</feature>
<feature type="region of interest" description="Disordered" evidence="1">
    <location>
        <begin position="147"/>
        <end position="204"/>
    </location>
</feature>
<dbReference type="EMBL" id="JAADYS010001563">
    <property type="protein sequence ID" value="KAF4462270.1"/>
    <property type="molecule type" value="Genomic_DNA"/>
</dbReference>
<organism evidence="2 3">
    <name type="scientific">Fusarium albosuccineum</name>
    <dbReference type="NCBI Taxonomy" id="1237068"/>
    <lineage>
        <taxon>Eukaryota</taxon>
        <taxon>Fungi</taxon>
        <taxon>Dikarya</taxon>
        <taxon>Ascomycota</taxon>
        <taxon>Pezizomycotina</taxon>
        <taxon>Sordariomycetes</taxon>
        <taxon>Hypocreomycetidae</taxon>
        <taxon>Hypocreales</taxon>
        <taxon>Nectriaceae</taxon>
        <taxon>Fusarium</taxon>
        <taxon>Fusarium decemcellulare species complex</taxon>
    </lineage>
</organism>
<protein>
    <submittedName>
        <fullName evidence="2">Uncharacterized protein</fullName>
    </submittedName>
</protein>
<feature type="compositionally biased region" description="Basic and acidic residues" evidence="1">
    <location>
        <begin position="29"/>
        <end position="39"/>
    </location>
</feature>
<evidence type="ECO:0000313" key="2">
    <source>
        <dbReference type="EMBL" id="KAF4462270.1"/>
    </source>
</evidence>
<dbReference type="OrthoDB" id="5106446at2759"/>
<feature type="compositionally biased region" description="Basic residues" evidence="1">
    <location>
        <begin position="184"/>
        <end position="196"/>
    </location>
</feature>
<reference evidence="2 3" key="1">
    <citation type="submission" date="2020-01" db="EMBL/GenBank/DDBJ databases">
        <title>Identification and distribution of gene clusters putatively required for synthesis of sphingolipid metabolism inhibitors in phylogenetically diverse species of the filamentous fungus Fusarium.</title>
        <authorList>
            <person name="Kim H.-S."/>
            <person name="Busman M."/>
            <person name="Brown D.W."/>
            <person name="Divon H."/>
            <person name="Uhlig S."/>
            <person name="Proctor R.H."/>
        </authorList>
    </citation>
    <scope>NUCLEOTIDE SEQUENCE [LARGE SCALE GENOMIC DNA]</scope>
    <source>
        <strain evidence="2 3">NRRL 20459</strain>
    </source>
</reference>
<proteinExistence type="predicted"/>
<dbReference type="AlphaFoldDB" id="A0A8H4P7N4"/>
<comment type="caution">
    <text evidence="2">The sequence shown here is derived from an EMBL/GenBank/DDBJ whole genome shotgun (WGS) entry which is preliminary data.</text>
</comment>
<accession>A0A8H4P7N4</accession>